<evidence type="ECO:0000256" key="5">
    <source>
        <dbReference type="ARBA" id="ARBA00022741"/>
    </source>
</evidence>
<feature type="domain" description="Histidine kinase" evidence="15">
    <location>
        <begin position="63"/>
        <end position="284"/>
    </location>
</feature>
<evidence type="ECO:0000256" key="6">
    <source>
        <dbReference type="ARBA" id="ARBA00022777"/>
    </source>
</evidence>
<dbReference type="InterPro" id="IPR005467">
    <property type="entry name" value="His_kinase_dom"/>
</dbReference>
<dbReference type="SMART" id="SM00387">
    <property type="entry name" value="HATPase_c"/>
    <property type="match status" value="1"/>
</dbReference>
<dbReference type="SUPFAM" id="SSF46689">
    <property type="entry name" value="Homeodomain-like"/>
    <property type="match status" value="1"/>
</dbReference>
<dbReference type="Proteomes" id="UP001056426">
    <property type="component" value="Chromosome"/>
</dbReference>
<feature type="domain" description="Response regulatory" evidence="16">
    <location>
        <begin position="333"/>
        <end position="448"/>
    </location>
</feature>
<keyword evidence="3 12" id="KW-0597">Phosphoprotein</keyword>
<accession>A0A9J6ZSC6</accession>
<evidence type="ECO:0000256" key="10">
    <source>
        <dbReference type="ARBA" id="ARBA00023125"/>
    </source>
</evidence>
<dbReference type="FunFam" id="3.30.565.10:FF:000037">
    <property type="entry name" value="Hybrid sensor histidine kinase/response regulator"/>
    <property type="match status" value="1"/>
</dbReference>
<evidence type="ECO:0000259" key="15">
    <source>
        <dbReference type="PROSITE" id="PS50109"/>
    </source>
</evidence>
<evidence type="ECO:0000256" key="1">
    <source>
        <dbReference type="ARBA" id="ARBA00000085"/>
    </source>
</evidence>
<dbReference type="Gene3D" id="3.30.565.10">
    <property type="entry name" value="Histidine kinase-like ATPase, C-terminal domain"/>
    <property type="match status" value="1"/>
</dbReference>
<dbReference type="SUPFAM" id="SSF47384">
    <property type="entry name" value="Homodimeric domain of signal transducing histidine kinase"/>
    <property type="match status" value="1"/>
</dbReference>
<dbReference type="GO" id="GO:0043565">
    <property type="term" value="F:sequence-specific DNA binding"/>
    <property type="evidence" value="ECO:0007669"/>
    <property type="project" value="InterPro"/>
</dbReference>
<protein>
    <recommendedName>
        <fullName evidence="2">histidine kinase</fullName>
        <ecNumber evidence="2">2.7.13.3</ecNumber>
    </recommendedName>
</protein>
<dbReference type="InterPro" id="IPR018062">
    <property type="entry name" value="HTH_AraC-typ_CS"/>
</dbReference>
<dbReference type="Gene3D" id="1.10.10.60">
    <property type="entry name" value="Homeodomain-like"/>
    <property type="match status" value="1"/>
</dbReference>
<evidence type="ECO:0000313" key="18">
    <source>
        <dbReference type="Proteomes" id="UP001056426"/>
    </source>
</evidence>
<dbReference type="InterPro" id="IPR001789">
    <property type="entry name" value="Sig_transdc_resp-reg_receiver"/>
</dbReference>
<keyword evidence="8" id="KW-0902">Two-component regulatory system</keyword>
<dbReference type="Pfam" id="PF02518">
    <property type="entry name" value="HATPase_c"/>
    <property type="match status" value="1"/>
</dbReference>
<proteinExistence type="predicted"/>
<evidence type="ECO:0000256" key="8">
    <source>
        <dbReference type="ARBA" id="ARBA00023012"/>
    </source>
</evidence>
<dbReference type="PANTHER" id="PTHR43547:SF2">
    <property type="entry name" value="HYBRID SIGNAL TRANSDUCTION HISTIDINE KINASE C"/>
    <property type="match status" value="1"/>
</dbReference>
<reference evidence="17" key="1">
    <citation type="submission" date="2022-05" db="EMBL/GenBank/DDBJ databases">
        <authorList>
            <person name="Sun X."/>
        </authorList>
    </citation>
    <scope>NUCLEOTIDE SEQUENCE</scope>
    <source>
        <strain evidence="17">Ai-910</strain>
    </source>
</reference>
<dbReference type="PROSITE" id="PS00041">
    <property type="entry name" value="HTH_ARAC_FAMILY_1"/>
    <property type="match status" value="1"/>
</dbReference>
<comment type="catalytic activity">
    <reaction evidence="1">
        <text>ATP + protein L-histidine = ADP + protein N-phospho-L-histidine.</text>
        <dbReference type="EC" id="2.7.13.3"/>
    </reaction>
</comment>
<feature type="domain" description="HTH araC/xylS-type" evidence="14">
    <location>
        <begin position="480"/>
        <end position="579"/>
    </location>
</feature>
<dbReference type="InterPro" id="IPR018060">
    <property type="entry name" value="HTH_AraC"/>
</dbReference>
<evidence type="ECO:0000256" key="13">
    <source>
        <dbReference type="SAM" id="Coils"/>
    </source>
</evidence>
<dbReference type="SMART" id="SM00388">
    <property type="entry name" value="HisKA"/>
    <property type="match status" value="1"/>
</dbReference>
<keyword evidence="5" id="KW-0547">Nucleotide-binding</keyword>
<reference evidence="17" key="2">
    <citation type="submission" date="2022-06" db="EMBL/GenBank/DDBJ databases">
        <title>Xiashengella guii gen. nov. sp. nov., a bacterium isolated form anaerobic digestion tank.</title>
        <authorList>
            <person name="Huang H."/>
        </authorList>
    </citation>
    <scope>NUCLEOTIDE SEQUENCE</scope>
    <source>
        <strain evidence="17">Ai-910</strain>
    </source>
</reference>
<evidence type="ECO:0000256" key="11">
    <source>
        <dbReference type="ARBA" id="ARBA00023163"/>
    </source>
</evidence>
<dbReference type="PROSITE" id="PS01124">
    <property type="entry name" value="HTH_ARAC_FAMILY_2"/>
    <property type="match status" value="1"/>
</dbReference>
<evidence type="ECO:0000259" key="16">
    <source>
        <dbReference type="PROSITE" id="PS50110"/>
    </source>
</evidence>
<dbReference type="Gene3D" id="3.40.50.2300">
    <property type="match status" value="1"/>
</dbReference>
<dbReference type="InterPro" id="IPR011006">
    <property type="entry name" value="CheY-like_superfamily"/>
</dbReference>
<dbReference type="RefSeq" id="WP_250724237.1">
    <property type="nucleotide sequence ID" value="NZ_CP098400.1"/>
</dbReference>
<keyword evidence="13" id="KW-0175">Coiled coil</keyword>
<evidence type="ECO:0000256" key="7">
    <source>
        <dbReference type="ARBA" id="ARBA00022840"/>
    </source>
</evidence>
<dbReference type="Pfam" id="PF00072">
    <property type="entry name" value="Response_reg"/>
    <property type="match status" value="1"/>
</dbReference>
<dbReference type="CDD" id="cd17574">
    <property type="entry name" value="REC_OmpR"/>
    <property type="match status" value="1"/>
</dbReference>
<dbReference type="GO" id="GO:0005524">
    <property type="term" value="F:ATP binding"/>
    <property type="evidence" value="ECO:0007669"/>
    <property type="project" value="UniProtKB-KW"/>
</dbReference>
<dbReference type="SUPFAM" id="SSF55874">
    <property type="entry name" value="ATPase domain of HSP90 chaperone/DNA topoisomerase II/histidine kinase"/>
    <property type="match status" value="1"/>
</dbReference>
<dbReference type="CDD" id="cd00082">
    <property type="entry name" value="HisKA"/>
    <property type="match status" value="1"/>
</dbReference>
<dbReference type="InterPro" id="IPR009057">
    <property type="entry name" value="Homeodomain-like_sf"/>
</dbReference>
<gene>
    <name evidence="17" type="ORF">M9189_01935</name>
</gene>
<dbReference type="SUPFAM" id="SSF52172">
    <property type="entry name" value="CheY-like"/>
    <property type="match status" value="1"/>
</dbReference>
<feature type="modified residue" description="4-aspartylphosphate" evidence="12">
    <location>
        <position position="381"/>
    </location>
</feature>
<evidence type="ECO:0000256" key="4">
    <source>
        <dbReference type="ARBA" id="ARBA00022679"/>
    </source>
</evidence>
<dbReference type="AlphaFoldDB" id="A0A9J6ZSC6"/>
<keyword evidence="9" id="KW-0805">Transcription regulation</keyword>
<dbReference type="InterPro" id="IPR036097">
    <property type="entry name" value="HisK_dim/P_sf"/>
</dbReference>
<dbReference type="EC" id="2.7.13.3" evidence="2"/>
<keyword evidence="7" id="KW-0067">ATP-binding</keyword>
<dbReference type="InterPro" id="IPR003594">
    <property type="entry name" value="HATPase_dom"/>
</dbReference>
<evidence type="ECO:0000256" key="3">
    <source>
        <dbReference type="ARBA" id="ARBA00022553"/>
    </source>
</evidence>
<dbReference type="Gene3D" id="1.10.287.130">
    <property type="match status" value="1"/>
</dbReference>
<dbReference type="InterPro" id="IPR036890">
    <property type="entry name" value="HATPase_C_sf"/>
</dbReference>
<keyword evidence="11" id="KW-0804">Transcription</keyword>
<dbReference type="PANTHER" id="PTHR43547">
    <property type="entry name" value="TWO-COMPONENT HISTIDINE KINASE"/>
    <property type="match status" value="1"/>
</dbReference>
<evidence type="ECO:0000259" key="14">
    <source>
        <dbReference type="PROSITE" id="PS01124"/>
    </source>
</evidence>
<organism evidence="17 18">
    <name type="scientific">Xiashengella succiniciproducens</name>
    <dbReference type="NCBI Taxonomy" id="2949635"/>
    <lineage>
        <taxon>Bacteria</taxon>
        <taxon>Pseudomonadati</taxon>
        <taxon>Bacteroidota</taxon>
        <taxon>Bacteroidia</taxon>
        <taxon>Marinilabiliales</taxon>
        <taxon>Marinilabiliaceae</taxon>
        <taxon>Xiashengella</taxon>
    </lineage>
</organism>
<sequence>MQHQAEILKEANENLKIKSKLIEGQKRELEAKNKEIMEQRDRLITLNKEIENINQNRMRFYTNITHEFRTPLTLIISPIDRLIREFHFPGQAFDMLNSIQRNARRLSLLIDQLLMFRNIETGNLKIRITNKDLKEFITEIFSAFDTIARQRRIDYTLEIHLPGGPYWYDYDKMEDIVYNLLSNAFKYTPEGGSIRLTIKEAPSRKGSRPSISISVADSGVGISDDQMERIFERFYRSANGTFAKGSGIGLSLTRELVEAMNGTIMVQNNSGKGSRFIVTLPFKKEDFEGAEVNEIPVHDFTEMSNKVQVVIDNLSDDDATFEHSTLSISETPVVLVVEDNKELALFIANSLSSQYTMLLAENGKAGYEMAKKHSPDLIISDVMMPELDGIEMCRLLKNNLYTSHIPIILLSAKAQVENQLEGLQSGADDYVPKPFNLELLKAKISNTIEARLRLRAMFTSQKELPRNLGNGQSLDDKFLSKLYEVLEASYTNPDFSVELFADAMFVSRSLLYKKLKALLDLSPNDFITVYRLKKSLPLLMSGEMSINEVAYTIGFNDPKYFSRVFKKFYKKTPSEYIVQQ</sequence>
<dbReference type="PRINTS" id="PR00344">
    <property type="entry name" value="BCTRLSENSOR"/>
</dbReference>
<dbReference type="PROSITE" id="PS50110">
    <property type="entry name" value="RESPONSE_REGULATORY"/>
    <property type="match status" value="1"/>
</dbReference>
<dbReference type="SMART" id="SM00342">
    <property type="entry name" value="HTH_ARAC"/>
    <property type="match status" value="1"/>
</dbReference>
<dbReference type="KEGG" id="alkq:M9189_01935"/>
<dbReference type="EMBL" id="CP098400">
    <property type="protein sequence ID" value="URW80120.1"/>
    <property type="molecule type" value="Genomic_DNA"/>
</dbReference>
<evidence type="ECO:0000313" key="17">
    <source>
        <dbReference type="EMBL" id="URW80120.1"/>
    </source>
</evidence>
<dbReference type="Pfam" id="PF12833">
    <property type="entry name" value="HTH_18"/>
    <property type="match status" value="1"/>
</dbReference>
<dbReference type="SMART" id="SM00448">
    <property type="entry name" value="REC"/>
    <property type="match status" value="1"/>
</dbReference>
<evidence type="ECO:0000256" key="12">
    <source>
        <dbReference type="PROSITE-ProRule" id="PRU00169"/>
    </source>
</evidence>
<name>A0A9J6ZSC6_9BACT</name>
<dbReference type="InterPro" id="IPR003661">
    <property type="entry name" value="HisK_dim/P_dom"/>
</dbReference>
<dbReference type="PROSITE" id="PS50109">
    <property type="entry name" value="HIS_KIN"/>
    <property type="match status" value="1"/>
</dbReference>
<dbReference type="InterPro" id="IPR004358">
    <property type="entry name" value="Sig_transdc_His_kin-like_C"/>
</dbReference>
<dbReference type="GO" id="GO:0000155">
    <property type="term" value="F:phosphorelay sensor kinase activity"/>
    <property type="evidence" value="ECO:0007669"/>
    <property type="project" value="InterPro"/>
</dbReference>
<keyword evidence="4" id="KW-0808">Transferase</keyword>
<dbReference type="GO" id="GO:0003700">
    <property type="term" value="F:DNA-binding transcription factor activity"/>
    <property type="evidence" value="ECO:0007669"/>
    <property type="project" value="InterPro"/>
</dbReference>
<dbReference type="CDD" id="cd00075">
    <property type="entry name" value="HATPase"/>
    <property type="match status" value="1"/>
</dbReference>
<feature type="coiled-coil region" evidence="13">
    <location>
        <begin position="8"/>
        <end position="56"/>
    </location>
</feature>
<keyword evidence="6" id="KW-0418">Kinase</keyword>
<keyword evidence="18" id="KW-1185">Reference proteome</keyword>
<evidence type="ECO:0000256" key="2">
    <source>
        <dbReference type="ARBA" id="ARBA00012438"/>
    </source>
</evidence>
<evidence type="ECO:0000256" key="9">
    <source>
        <dbReference type="ARBA" id="ARBA00023015"/>
    </source>
</evidence>
<dbReference type="Pfam" id="PF00512">
    <property type="entry name" value="HisKA"/>
    <property type="match status" value="1"/>
</dbReference>
<keyword evidence="10" id="KW-0238">DNA-binding</keyword>